<accession>A0A352IVB1</accession>
<keyword evidence="1" id="KW-0805">Transcription regulation</keyword>
<evidence type="ECO:0000256" key="5">
    <source>
        <dbReference type="SAM" id="MobiDB-lite"/>
    </source>
</evidence>
<dbReference type="InterPro" id="IPR036271">
    <property type="entry name" value="Tet_transcr_reg_TetR-rel_C_sf"/>
</dbReference>
<evidence type="ECO:0000256" key="4">
    <source>
        <dbReference type="PROSITE-ProRule" id="PRU00335"/>
    </source>
</evidence>
<name>A0A352IVB1_9GAMM</name>
<dbReference type="PRINTS" id="PR00455">
    <property type="entry name" value="HTHTETR"/>
</dbReference>
<feature type="DNA-binding region" description="H-T-H motif" evidence="4">
    <location>
        <begin position="46"/>
        <end position="65"/>
    </location>
</feature>
<dbReference type="PROSITE" id="PS50977">
    <property type="entry name" value="HTH_TETR_2"/>
    <property type="match status" value="1"/>
</dbReference>
<dbReference type="PANTHER" id="PTHR47506">
    <property type="entry name" value="TRANSCRIPTIONAL REGULATORY PROTEIN"/>
    <property type="match status" value="1"/>
</dbReference>
<reference evidence="7 8" key="1">
    <citation type="journal article" date="2018" name="Nat. Biotechnol.">
        <title>A standardized bacterial taxonomy based on genome phylogeny substantially revises the tree of life.</title>
        <authorList>
            <person name="Parks D.H."/>
            <person name="Chuvochina M."/>
            <person name="Waite D.W."/>
            <person name="Rinke C."/>
            <person name="Skarshewski A."/>
            <person name="Chaumeil P.A."/>
            <person name="Hugenholtz P."/>
        </authorList>
    </citation>
    <scope>NUCLEOTIDE SEQUENCE [LARGE SCALE GENOMIC DNA]</scope>
    <source>
        <strain evidence="7">UBA9380</strain>
    </source>
</reference>
<dbReference type="Proteomes" id="UP000263489">
    <property type="component" value="Unassembled WGS sequence"/>
</dbReference>
<proteinExistence type="predicted"/>
<dbReference type="InterPro" id="IPR011075">
    <property type="entry name" value="TetR_C"/>
</dbReference>
<dbReference type="InterPro" id="IPR001647">
    <property type="entry name" value="HTH_TetR"/>
</dbReference>
<keyword evidence="3" id="KW-0804">Transcription</keyword>
<feature type="domain" description="HTH tetR-type" evidence="6">
    <location>
        <begin position="23"/>
        <end position="83"/>
    </location>
</feature>
<evidence type="ECO:0000313" key="7">
    <source>
        <dbReference type="EMBL" id="HBC35394.1"/>
    </source>
</evidence>
<dbReference type="Pfam" id="PF00440">
    <property type="entry name" value="TetR_N"/>
    <property type="match status" value="1"/>
</dbReference>
<dbReference type="GO" id="GO:0003677">
    <property type="term" value="F:DNA binding"/>
    <property type="evidence" value="ECO:0007669"/>
    <property type="project" value="UniProtKB-UniRule"/>
</dbReference>
<gene>
    <name evidence="7" type="ORF">DC045_13995</name>
</gene>
<evidence type="ECO:0000256" key="1">
    <source>
        <dbReference type="ARBA" id="ARBA00023015"/>
    </source>
</evidence>
<dbReference type="RefSeq" id="WP_288367325.1">
    <property type="nucleotide sequence ID" value="NZ_CBDDHG010000001.1"/>
</dbReference>
<dbReference type="SUPFAM" id="SSF46689">
    <property type="entry name" value="Homeodomain-like"/>
    <property type="match status" value="1"/>
</dbReference>
<dbReference type="SUPFAM" id="SSF48498">
    <property type="entry name" value="Tetracyclin repressor-like, C-terminal domain"/>
    <property type="match status" value="1"/>
</dbReference>
<evidence type="ECO:0000259" key="6">
    <source>
        <dbReference type="PROSITE" id="PS50977"/>
    </source>
</evidence>
<comment type="caution">
    <text evidence="7">The sequence shown here is derived from an EMBL/GenBank/DDBJ whole genome shotgun (WGS) entry which is preliminary data.</text>
</comment>
<keyword evidence="2 4" id="KW-0238">DNA-binding</keyword>
<evidence type="ECO:0000256" key="3">
    <source>
        <dbReference type="ARBA" id="ARBA00023163"/>
    </source>
</evidence>
<organism evidence="7 8">
    <name type="scientific">Marinobacter adhaerens</name>
    <dbReference type="NCBI Taxonomy" id="1033846"/>
    <lineage>
        <taxon>Bacteria</taxon>
        <taxon>Pseudomonadati</taxon>
        <taxon>Pseudomonadota</taxon>
        <taxon>Gammaproteobacteria</taxon>
        <taxon>Pseudomonadales</taxon>
        <taxon>Marinobacteraceae</taxon>
        <taxon>Marinobacter</taxon>
    </lineage>
</organism>
<dbReference type="AlphaFoldDB" id="A0A352IVB1"/>
<dbReference type="Pfam" id="PF16925">
    <property type="entry name" value="TetR_C_13"/>
    <property type="match status" value="1"/>
</dbReference>
<evidence type="ECO:0000313" key="8">
    <source>
        <dbReference type="Proteomes" id="UP000263489"/>
    </source>
</evidence>
<dbReference type="Gene3D" id="1.10.357.10">
    <property type="entry name" value="Tetracycline Repressor, domain 2"/>
    <property type="match status" value="1"/>
</dbReference>
<dbReference type="PANTHER" id="PTHR47506:SF6">
    <property type="entry name" value="HTH-TYPE TRANSCRIPTIONAL REPRESSOR NEMR"/>
    <property type="match status" value="1"/>
</dbReference>
<dbReference type="EMBL" id="DNNA01000223">
    <property type="protein sequence ID" value="HBC35394.1"/>
    <property type="molecule type" value="Genomic_DNA"/>
</dbReference>
<dbReference type="InterPro" id="IPR009057">
    <property type="entry name" value="Homeodomain-like_sf"/>
</dbReference>
<protein>
    <submittedName>
        <fullName evidence="7">TetR family transcriptional regulator</fullName>
    </submittedName>
</protein>
<feature type="region of interest" description="Disordered" evidence="5">
    <location>
        <begin position="1"/>
        <end position="21"/>
    </location>
</feature>
<evidence type="ECO:0000256" key="2">
    <source>
        <dbReference type="ARBA" id="ARBA00023125"/>
    </source>
</evidence>
<sequence length="213" mass="24427">MNQTADIKRKRGRPPKTENADFRDTRETLITVGLSVLTEKGYSSTGIDEILRKAGVPKGSFYHYFDNKEAFGRILIEAYGRYFARKLDRWFEDRALTPLQRLEAFVEDAKTGMARFEYRRGCLIGNLGQEMTALPEGFRVLLQDVFTDWECRTAGVLREAQQAGEISRDLKCDQMAHFFWIGWEGAVLRAKLDQSPEPLDRFAQGFLSLLRGS</sequence>